<dbReference type="RefSeq" id="WP_156683461.1">
    <property type="nucleotide sequence ID" value="NZ_CABWIB010000001.1"/>
</dbReference>
<dbReference type="InterPro" id="IPR050116">
    <property type="entry name" value="DNA_polymerase-Y"/>
</dbReference>
<dbReference type="PANTHER" id="PTHR11076">
    <property type="entry name" value="DNA REPAIR POLYMERASE UMUC / TRANSFERASE FAMILY MEMBER"/>
    <property type="match status" value="1"/>
</dbReference>
<keyword evidence="3" id="KW-0548">Nucleotidyltransferase</keyword>
<dbReference type="GO" id="GO:0003887">
    <property type="term" value="F:DNA-directed DNA polymerase activity"/>
    <property type="evidence" value="ECO:0007669"/>
    <property type="project" value="UniProtKB-EC"/>
</dbReference>
<dbReference type="InterPro" id="IPR001126">
    <property type="entry name" value="UmuC"/>
</dbReference>
<dbReference type="PROSITE" id="PS50173">
    <property type="entry name" value="UMUC"/>
    <property type="match status" value="1"/>
</dbReference>
<dbReference type="InterPro" id="IPR043502">
    <property type="entry name" value="DNA/RNA_pol_sf"/>
</dbReference>
<evidence type="ECO:0000313" key="4">
    <source>
        <dbReference type="Proteomes" id="UP000419017"/>
    </source>
</evidence>
<dbReference type="EMBL" id="CABWIB010000001">
    <property type="protein sequence ID" value="VWL85467.1"/>
    <property type="molecule type" value="Genomic_DNA"/>
</dbReference>
<comment type="similarity">
    <text evidence="1">Belongs to the DNA polymerase type-Y family.</text>
</comment>
<dbReference type="InterPro" id="IPR017961">
    <property type="entry name" value="DNA_pol_Y-fam_little_finger"/>
</dbReference>
<proteinExistence type="inferred from homology"/>
<dbReference type="GO" id="GO:0005829">
    <property type="term" value="C:cytosol"/>
    <property type="evidence" value="ECO:0007669"/>
    <property type="project" value="TreeGrafter"/>
</dbReference>
<dbReference type="Gene3D" id="3.40.1170.60">
    <property type="match status" value="1"/>
</dbReference>
<sequence>MNDRCYLAIDLKSFFASVECVERNLDPLTANLVVANEEKTDKTICLAITPNLKSYGISSRPRLYEVKSKIEMLNKTRKDKIDFIIAKPRMKKYIEYSSKIYQIYLDYVSKDDIHVYSIDEVFIDITSYLKLYNMKAYDFAKLLLEKIYEKTNITATAGIGTNLYLAKVAMDILAKKMKADENNLRIATLTELKYKKLLWDHKSLTDFWRVGKAYAKTLEANNMHTMGDIAIKSIEDENLLYKLFGVAAELLIDHAWGVETCSIKEIKRYKSKTHSLQRAQVLDRPYTNQELLLIIKEMVDNITLELVEKNLLTNKVILDIGYDVENLQKEYFVKETIIDMYGRELPKNTKITLKLDNYTNSEKKIKQELIRLYEKESNKIFSVRRLSITVANIINSFELGEKNYTQLDIFNLGNKLIEEEKYEKKELDIRNAVVKVKKKYGKNAILKLNNLEKNSTAIKRNESIGGHNE</sequence>
<dbReference type="SUPFAM" id="SSF56672">
    <property type="entry name" value="DNA/RNA polymerases"/>
    <property type="match status" value="1"/>
</dbReference>
<protein>
    <submittedName>
        <fullName evidence="3">DNA polymerase IV</fullName>
        <ecNumber evidence="3">2.7.7.7</ecNumber>
    </submittedName>
</protein>
<dbReference type="GO" id="GO:0009432">
    <property type="term" value="P:SOS response"/>
    <property type="evidence" value="ECO:0007669"/>
    <property type="project" value="TreeGrafter"/>
</dbReference>
<feature type="domain" description="UmuC" evidence="2">
    <location>
        <begin position="6"/>
        <end position="211"/>
    </location>
</feature>
<dbReference type="Pfam" id="PF11799">
    <property type="entry name" value="IMS_C"/>
    <property type="match status" value="1"/>
</dbReference>
<gene>
    <name evidence="3" type="ORF">OMES3154_00752</name>
</gene>
<dbReference type="Pfam" id="PF00817">
    <property type="entry name" value="IMS"/>
    <property type="match status" value="1"/>
</dbReference>
<dbReference type="Gene3D" id="3.30.70.270">
    <property type="match status" value="1"/>
</dbReference>
<dbReference type="GO" id="GO:0042276">
    <property type="term" value="P:error-prone translesion synthesis"/>
    <property type="evidence" value="ECO:0007669"/>
    <property type="project" value="TreeGrafter"/>
</dbReference>
<evidence type="ECO:0000259" key="2">
    <source>
        <dbReference type="PROSITE" id="PS50173"/>
    </source>
</evidence>
<dbReference type="AlphaFoldDB" id="A0A6I8M7T6"/>
<evidence type="ECO:0000256" key="1">
    <source>
        <dbReference type="ARBA" id="ARBA00010945"/>
    </source>
</evidence>
<accession>A0A6I8M7T6</accession>
<dbReference type="Proteomes" id="UP000419017">
    <property type="component" value="Unassembled WGS sequence"/>
</dbReference>
<dbReference type="GO" id="GO:0003684">
    <property type="term" value="F:damaged DNA binding"/>
    <property type="evidence" value="ECO:0007669"/>
    <property type="project" value="InterPro"/>
</dbReference>
<evidence type="ECO:0000313" key="3">
    <source>
        <dbReference type="EMBL" id="VWL85467.1"/>
    </source>
</evidence>
<dbReference type="Gene3D" id="1.10.150.20">
    <property type="entry name" value="5' to 3' exonuclease, C-terminal subdomain"/>
    <property type="match status" value="1"/>
</dbReference>
<dbReference type="PANTHER" id="PTHR11076:SF35">
    <property type="entry name" value="DNA REPAIR PROTEIN HOMOLOG YOBH"/>
    <property type="match status" value="1"/>
</dbReference>
<organism evidence="3 4">
    <name type="scientific">Oceanivirga miroungae</name>
    <dbReference type="NCBI Taxonomy" id="1130046"/>
    <lineage>
        <taxon>Bacteria</taxon>
        <taxon>Fusobacteriati</taxon>
        <taxon>Fusobacteriota</taxon>
        <taxon>Fusobacteriia</taxon>
        <taxon>Fusobacteriales</taxon>
        <taxon>Leptotrichiaceae</taxon>
        <taxon>Oceanivirga</taxon>
    </lineage>
</organism>
<keyword evidence="3" id="KW-0808">Transferase</keyword>
<dbReference type="EC" id="2.7.7.7" evidence="3"/>
<name>A0A6I8M7T6_9FUSO</name>
<keyword evidence="4" id="KW-1185">Reference proteome</keyword>
<dbReference type="InterPro" id="IPR043128">
    <property type="entry name" value="Rev_trsase/Diguanyl_cyclase"/>
</dbReference>
<reference evidence="3 4" key="1">
    <citation type="submission" date="2019-10" db="EMBL/GenBank/DDBJ databases">
        <authorList>
            <person name="Blom J."/>
        </authorList>
    </citation>
    <scope>NUCLEOTIDE SEQUENCE [LARGE SCALE GENOMIC DNA]</scope>
    <source>
        <strain evidence="3 4">ES3154-GLU</strain>
    </source>
</reference>
<dbReference type="GO" id="GO:0006281">
    <property type="term" value="P:DNA repair"/>
    <property type="evidence" value="ECO:0007669"/>
    <property type="project" value="InterPro"/>
</dbReference>